<reference evidence="1" key="2">
    <citation type="submission" date="2022-06" db="UniProtKB">
        <authorList>
            <consortium name="EnsemblMetazoa"/>
        </authorList>
    </citation>
    <scope>IDENTIFICATION</scope>
    <source>
        <strain evidence="1">PS312</strain>
    </source>
</reference>
<dbReference type="EnsemblMetazoa" id="PPA41302.1">
    <property type="protein sequence ID" value="PPA41302.1"/>
    <property type="gene ID" value="WBGene00279671"/>
</dbReference>
<reference evidence="2" key="1">
    <citation type="journal article" date="2008" name="Nat. Genet.">
        <title>The Pristionchus pacificus genome provides a unique perspective on nematode lifestyle and parasitism.</title>
        <authorList>
            <person name="Dieterich C."/>
            <person name="Clifton S.W."/>
            <person name="Schuster L.N."/>
            <person name="Chinwalla A."/>
            <person name="Delehaunty K."/>
            <person name="Dinkelacker I."/>
            <person name="Fulton L."/>
            <person name="Fulton R."/>
            <person name="Godfrey J."/>
            <person name="Minx P."/>
            <person name="Mitreva M."/>
            <person name="Roeseler W."/>
            <person name="Tian H."/>
            <person name="Witte H."/>
            <person name="Yang S.P."/>
            <person name="Wilson R.K."/>
            <person name="Sommer R.J."/>
        </authorList>
    </citation>
    <scope>NUCLEOTIDE SEQUENCE [LARGE SCALE GENOMIC DNA]</scope>
    <source>
        <strain evidence="2">PS312</strain>
    </source>
</reference>
<accession>A0A8R1YVD0</accession>
<protein>
    <submittedName>
        <fullName evidence="1">F-box domain-containing protein</fullName>
    </submittedName>
</protein>
<evidence type="ECO:0000313" key="2">
    <source>
        <dbReference type="Proteomes" id="UP000005239"/>
    </source>
</evidence>
<organism evidence="1 2">
    <name type="scientific">Pristionchus pacificus</name>
    <name type="common">Parasitic nematode worm</name>
    <dbReference type="NCBI Taxonomy" id="54126"/>
    <lineage>
        <taxon>Eukaryota</taxon>
        <taxon>Metazoa</taxon>
        <taxon>Ecdysozoa</taxon>
        <taxon>Nematoda</taxon>
        <taxon>Chromadorea</taxon>
        <taxon>Rhabditida</taxon>
        <taxon>Rhabditina</taxon>
        <taxon>Diplogasteromorpha</taxon>
        <taxon>Diplogasteroidea</taxon>
        <taxon>Neodiplogasteridae</taxon>
        <taxon>Pristionchus</taxon>
    </lineage>
</organism>
<dbReference type="AlphaFoldDB" id="A0A2A6CKD6"/>
<dbReference type="PROSITE" id="PS50181">
    <property type="entry name" value="FBOX"/>
    <property type="match status" value="1"/>
</dbReference>
<gene>
    <name evidence="1" type="primary">WBGene00279671</name>
</gene>
<sequence length="312" mass="35454">MPAMLVTDLPPELLRIVIKKLPLADQLNLRSASRGLNAFVVSEIKPATCQLVHLSVEQVQSDTVVVVAVLQNRESALHLAALDELHADVEKPWKESLEDHPVHLTAESLSWFKTLLAGCTIDRATIVVDHRTQIEEIPSLLAQLQTRSVEFVLRDVVQRDMFRLFRHSHFFARLAATAVKEITFVADDTYFDRKLANGYAPGDCAYFEVLEQVLSNGITHIRLRVALGLESEIEESLLPFLRTISLAAYDVDILIKASLFSIKEGEKVYRIGNEYPRYRVTVYKFQQRHYSDEFRIQTLKEDEEADLAPIAL</sequence>
<evidence type="ECO:0000313" key="1">
    <source>
        <dbReference type="EnsemblMetazoa" id="PPA41302.1"/>
    </source>
</evidence>
<dbReference type="Proteomes" id="UP000005239">
    <property type="component" value="Unassembled WGS sequence"/>
</dbReference>
<dbReference type="InterPro" id="IPR001810">
    <property type="entry name" value="F-box_dom"/>
</dbReference>
<keyword evidence="2" id="KW-1185">Reference proteome</keyword>
<dbReference type="Pfam" id="PF00646">
    <property type="entry name" value="F-box"/>
    <property type="match status" value="1"/>
</dbReference>
<accession>A0A2A6CKD6</accession>
<proteinExistence type="predicted"/>
<name>A0A2A6CKD6_PRIPA</name>